<sequence>MPFTIVHVPCGYALIKFRVPCGLVHLSRTEMVMPFIIVQMTCGLVHLSRTEMVMPFIIVRVPCDLVLAPKPSFAKYGKIEPSASLMGKEK</sequence>
<keyword evidence="2" id="KW-1185">Reference proteome</keyword>
<evidence type="ECO:0000313" key="2">
    <source>
        <dbReference type="Proteomes" id="UP000735302"/>
    </source>
</evidence>
<organism evidence="1 2">
    <name type="scientific">Plakobranchus ocellatus</name>
    <dbReference type="NCBI Taxonomy" id="259542"/>
    <lineage>
        <taxon>Eukaryota</taxon>
        <taxon>Metazoa</taxon>
        <taxon>Spiralia</taxon>
        <taxon>Lophotrochozoa</taxon>
        <taxon>Mollusca</taxon>
        <taxon>Gastropoda</taxon>
        <taxon>Heterobranchia</taxon>
        <taxon>Euthyneura</taxon>
        <taxon>Panpulmonata</taxon>
        <taxon>Sacoglossa</taxon>
        <taxon>Placobranchoidea</taxon>
        <taxon>Plakobranchidae</taxon>
        <taxon>Plakobranchus</taxon>
    </lineage>
</organism>
<evidence type="ECO:0000313" key="1">
    <source>
        <dbReference type="EMBL" id="GFO15636.1"/>
    </source>
</evidence>
<gene>
    <name evidence="1" type="ORF">PoB_004214100</name>
</gene>
<dbReference type="AlphaFoldDB" id="A0AAV4B5D7"/>
<proteinExistence type="predicted"/>
<protein>
    <submittedName>
        <fullName evidence="1">Uncharacterized protein</fullName>
    </submittedName>
</protein>
<comment type="caution">
    <text evidence="1">The sequence shown here is derived from an EMBL/GenBank/DDBJ whole genome shotgun (WGS) entry which is preliminary data.</text>
</comment>
<reference evidence="1 2" key="1">
    <citation type="journal article" date="2021" name="Elife">
        <title>Chloroplast acquisition without the gene transfer in kleptoplastic sea slugs, Plakobranchus ocellatus.</title>
        <authorList>
            <person name="Maeda T."/>
            <person name="Takahashi S."/>
            <person name="Yoshida T."/>
            <person name="Shimamura S."/>
            <person name="Takaki Y."/>
            <person name="Nagai Y."/>
            <person name="Toyoda A."/>
            <person name="Suzuki Y."/>
            <person name="Arimoto A."/>
            <person name="Ishii H."/>
            <person name="Satoh N."/>
            <person name="Nishiyama T."/>
            <person name="Hasebe M."/>
            <person name="Maruyama T."/>
            <person name="Minagawa J."/>
            <person name="Obokata J."/>
            <person name="Shigenobu S."/>
        </authorList>
    </citation>
    <scope>NUCLEOTIDE SEQUENCE [LARGE SCALE GENOMIC DNA]</scope>
</reference>
<accession>A0AAV4B5D7</accession>
<dbReference type="Proteomes" id="UP000735302">
    <property type="component" value="Unassembled WGS sequence"/>
</dbReference>
<name>A0AAV4B5D7_9GAST</name>
<dbReference type="EMBL" id="BLXT01004610">
    <property type="protein sequence ID" value="GFO15636.1"/>
    <property type="molecule type" value="Genomic_DNA"/>
</dbReference>